<evidence type="ECO:0000313" key="2">
    <source>
        <dbReference type="EMBL" id="SVD76884.1"/>
    </source>
</evidence>
<feature type="non-terminal residue" evidence="2">
    <location>
        <position position="185"/>
    </location>
</feature>
<organism evidence="2">
    <name type="scientific">marine metagenome</name>
    <dbReference type="NCBI Taxonomy" id="408172"/>
    <lineage>
        <taxon>unclassified sequences</taxon>
        <taxon>metagenomes</taxon>
        <taxon>ecological metagenomes</taxon>
    </lineage>
</organism>
<accession>A0A382Y133</accession>
<feature type="non-terminal residue" evidence="2">
    <location>
        <position position="1"/>
    </location>
</feature>
<feature type="transmembrane region" description="Helical" evidence="1">
    <location>
        <begin position="16"/>
        <end position="33"/>
    </location>
</feature>
<name>A0A382Y133_9ZZZZ</name>
<keyword evidence="1" id="KW-0812">Transmembrane</keyword>
<dbReference type="AlphaFoldDB" id="A0A382Y133"/>
<gene>
    <name evidence="2" type="ORF">METZ01_LOCUS429738</name>
</gene>
<sequence>VADDASVANAGGWRGWAPWVVLGLFGLMVLAALRPAKAKSEYDYVAFGKLPILQDGRIKPLDSVGRNALLVISGQQWIPIEGNGPQGSWGDLIELHKKHEGRGLYFKKFYQFLKHPKKLHPTEWLMEVLMKPEIADQRFIFRVDHPRLLEELKLGNLGVDQSGLRFYSLNQLRSHVIRLDEQSNH</sequence>
<dbReference type="EMBL" id="UINC01172022">
    <property type="protein sequence ID" value="SVD76884.1"/>
    <property type="molecule type" value="Genomic_DNA"/>
</dbReference>
<protein>
    <submittedName>
        <fullName evidence="2">Uncharacterized protein</fullName>
    </submittedName>
</protein>
<keyword evidence="1" id="KW-1133">Transmembrane helix</keyword>
<reference evidence="2" key="1">
    <citation type="submission" date="2018-05" db="EMBL/GenBank/DDBJ databases">
        <authorList>
            <person name="Lanie J.A."/>
            <person name="Ng W.-L."/>
            <person name="Kazmierczak K.M."/>
            <person name="Andrzejewski T.M."/>
            <person name="Davidsen T.M."/>
            <person name="Wayne K.J."/>
            <person name="Tettelin H."/>
            <person name="Glass J.I."/>
            <person name="Rusch D."/>
            <person name="Podicherti R."/>
            <person name="Tsui H.-C.T."/>
            <person name="Winkler M.E."/>
        </authorList>
    </citation>
    <scope>NUCLEOTIDE SEQUENCE</scope>
</reference>
<keyword evidence="1" id="KW-0472">Membrane</keyword>
<evidence type="ECO:0000256" key="1">
    <source>
        <dbReference type="SAM" id="Phobius"/>
    </source>
</evidence>
<proteinExistence type="predicted"/>